<reference evidence="2" key="1">
    <citation type="submission" date="2022-01" db="UniProtKB">
        <authorList>
            <consortium name="EnsemblMetazoa"/>
        </authorList>
    </citation>
    <scope>IDENTIFICATION</scope>
</reference>
<dbReference type="KEGG" id="clec:106661847"/>
<feature type="compositionally biased region" description="Polar residues" evidence="1">
    <location>
        <begin position="537"/>
        <end position="553"/>
    </location>
</feature>
<organism evidence="2 3">
    <name type="scientific">Cimex lectularius</name>
    <name type="common">Bed bug</name>
    <name type="synonym">Acanthia lectularia</name>
    <dbReference type="NCBI Taxonomy" id="79782"/>
    <lineage>
        <taxon>Eukaryota</taxon>
        <taxon>Metazoa</taxon>
        <taxon>Ecdysozoa</taxon>
        <taxon>Arthropoda</taxon>
        <taxon>Hexapoda</taxon>
        <taxon>Insecta</taxon>
        <taxon>Pterygota</taxon>
        <taxon>Neoptera</taxon>
        <taxon>Paraneoptera</taxon>
        <taxon>Hemiptera</taxon>
        <taxon>Heteroptera</taxon>
        <taxon>Panheteroptera</taxon>
        <taxon>Cimicomorpha</taxon>
        <taxon>Cimicidae</taxon>
        <taxon>Cimex</taxon>
    </lineage>
</organism>
<dbReference type="Proteomes" id="UP000494040">
    <property type="component" value="Unassembled WGS sequence"/>
</dbReference>
<dbReference type="OrthoDB" id="6630795at2759"/>
<evidence type="ECO:0000256" key="1">
    <source>
        <dbReference type="SAM" id="MobiDB-lite"/>
    </source>
</evidence>
<feature type="region of interest" description="Disordered" evidence="1">
    <location>
        <begin position="568"/>
        <end position="598"/>
    </location>
</feature>
<evidence type="ECO:0000313" key="2">
    <source>
        <dbReference type="EnsemblMetazoa" id="XP_014241038.1"/>
    </source>
</evidence>
<keyword evidence="3" id="KW-1185">Reference proteome</keyword>
<sequence>MDNDFPVGCAYAQIALHADQVWWSKADYGDSYKLANLNLWIDLLRLNELVPGSNGKNVQVVKEPPPQAQPGKVDLWNSEQVEISLPCCRWDESPACNEAERPCPTLPAPLSQKTLLDPNWLLAQPWPIALLGAYPALSTVIKNASNRSLFSYNHILEMLKDGNHFPYTVDTLQELILHNKIQCDTVRGLWENEEKHLTLKKTNQAIVDRGYLNANVPEFYPSVLLPPNQSPSRFPSVFDSNYQAELFPYKEDGIWAPIEAPSPTTSTSPTSEGFGDWPKKGIEAERKPPPPNPKEPQPEPQRCVKKFPRILDNLTAKKEPENLNEMRIWLDHVYPRRGYEFTNLLAVANHYENLARQLALKTDQILPIAPNPLSISNNITQDRLLYRDVLTRKICEVDENERAKEDGTIENKFEELEREAIEQYLASDPSLVSPAVVTELSPEQEVRFQDLEREALEQYLNGEDSETAIAVSQESPEAPKDSAGGELKVILPETDERKPHRKNTVDKKVIDCSKNETCSPSSKKTQEEKPERKFEIPSSTQFSKHHNYLTTQGKEVDLDDTGRFDEYFNRSQERSQKGKWRHKKAPKKKKQNKRQHLQHPAPAVYCLEAETRRLATALKHKVLNYLKGVDLKLTEEKKKPVVKVNTQKGIAVKSIQETVRLTDIDDAETYRLYVREISTNAKIHLQGLYKRVRSEIMETTSKGSVALVAPTATDKRRVRKTIAKCVNLLNQAENIKKTGKKTLEPARRDVTETLRILHKTMDVVYALRDMSREAVEDVDFLKNGKDLIVDLYRDVVTLDEKSDYIRQRVMREDRSLLALLLFPRAHGLLLDRRTEFVSKTANLCVEFSFLMVQNELMLRCISLDRSIMKMFEKRYLKPSYFPFKLQHIHLFPQRCLTEGKTHRARKRLILDPKYWSHVIEIGKKRYHVSLNTDITARQAEAASRIYSTSKLPRISFNGIGDLMVETFTPPAQEEPRFRRLTGVWSDMSLQRQPPVRNVPRRSGSWPRRPENEPVVAIEEMRSVRSQTKTKKTDASCCLQ</sequence>
<dbReference type="AlphaFoldDB" id="A0A8I6TD70"/>
<feature type="compositionally biased region" description="Low complexity" evidence="1">
    <location>
        <begin position="261"/>
        <end position="271"/>
    </location>
</feature>
<proteinExistence type="predicted"/>
<feature type="region of interest" description="Disordered" evidence="1">
    <location>
        <begin position="472"/>
        <end position="554"/>
    </location>
</feature>
<dbReference type="GeneID" id="106661847"/>
<name>A0A8I6TD70_CIMLE</name>
<protein>
    <submittedName>
        <fullName evidence="2">Uncharacterized protein</fullName>
    </submittedName>
</protein>
<dbReference type="RefSeq" id="XP_014241038.1">
    <property type="nucleotide sequence ID" value="XM_014385552.1"/>
</dbReference>
<feature type="compositionally biased region" description="Basic and acidic residues" evidence="1">
    <location>
        <begin position="494"/>
        <end position="514"/>
    </location>
</feature>
<feature type="region of interest" description="Disordered" evidence="1">
    <location>
        <begin position="258"/>
        <end position="302"/>
    </location>
</feature>
<dbReference type="EnsemblMetazoa" id="XM_014385552.1">
    <property type="protein sequence ID" value="XP_014241038.1"/>
    <property type="gene ID" value="LOC106661847"/>
</dbReference>
<evidence type="ECO:0000313" key="3">
    <source>
        <dbReference type="Proteomes" id="UP000494040"/>
    </source>
</evidence>
<feature type="compositionally biased region" description="Basic and acidic residues" evidence="1">
    <location>
        <begin position="277"/>
        <end position="288"/>
    </location>
</feature>
<feature type="compositionally biased region" description="Basic residues" evidence="1">
    <location>
        <begin position="577"/>
        <end position="597"/>
    </location>
</feature>
<feature type="compositionally biased region" description="Basic and acidic residues" evidence="1">
    <location>
        <begin position="524"/>
        <end position="535"/>
    </location>
</feature>
<feature type="compositionally biased region" description="Pro residues" evidence="1">
    <location>
        <begin position="289"/>
        <end position="299"/>
    </location>
</feature>
<accession>A0A8I6TD70</accession>